<dbReference type="AlphaFoldDB" id="D8TK71"/>
<dbReference type="SFLD" id="SFLDS00029">
    <property type="entry name" value="Radical_SAM"/>
    <property type="match status" value="1"/>
</dbReference>
<dbReference type="SFLD" id="SFLDG01082">
    <property type="entry name" value="B12-binding_domain_containing"/>
    <property type="match status" value="1"/>
</dbReference>
<feature type="non-terminal residue" evidence="6">
    <location>
        <position position="428"/>
    </location>
</feature>
<evidence type="ECO:0000256" key="1">
    <source>
        <dbReference type="ARBA" id="ARBA00006100"/>
    </source>
</evidence>
<comment type="function">
    <text evidence="4">May be a heme chaperone, appears to bind heme. Homologous bacterial proteins do not have oxygen-independent coproporphyrinogen-III oxidase activity. Binds 1 [4Fe-4S] cluster. The cluster is coordinated with 3 cysteines and an exchangeable S-adenosyl-L-methionine.</text>
</comment>
<dbReference type="STRING" id="3068.D8TK71"/>
<dbReference type="InParanoid" id="D8TK71"/>
<feature type="domain" description="Radical SAM core" evidence="5">
    <location>
        <begin position="1"/>
        <end position="240"/>
    </location>
</feature>
<dbReference type="RefSeq" id="XP_002946784.1">
    <property type="nucleotide sequence ID" value="XM_002946738.1"/>
</dbReference>
<dbReference type="PANTHER" id="PTHR13932:SF5">
    <property type="entry name" value="RADICAL S-ADENOSYL METHIONINE DOMAIN-CONTAINING PROTEIN 1, MITOCHONDRIAL"/>
    <property type="match status" value="1"/>
</dbReference>
<dbReference type="GO" id="GO:0051539">
    <property type="term" value="F:4 iron, 4 sulfur cluster binding"/>
    <property type="evidence" value="ECO:0007669"/>
    <property type="project" value="InterPro"/>
</dbReference>
<dbReference type="InterPro" id="IPR004559">
    <property type="entry name" value="HemW-like"/>
</dbReference>
<dbReference type="GO" id="GO:0004109">
    <property type="term" value="F:coproporphyrinogen oxidase activity"/>
    <property type="evidence" value="ECO:0007669"/>
    <property type="project" value="InterPro"/>
</dbReference>
<dbReference type="KEGG" id="vcn:VOLCADRAFT_42214"/>
<dbReference type="GeneID" id="9624670"/>
<dbReference type="eggNOG" id="ENOG502QRH0">
    <property type="taxonomic scope" value="Eukaryota"/>
</dbReference>
<comment type="similarity">
    <text evidence="1">Belongs to the anaerobic coproporphyrinogen-III oxidase family. HemW subfamily.</text>
</comment>
<dbReference type="InterPro" id="IPR007197">
    <property type="entry name" value="rSAM"/>
</dbReference>
<dbReference type="PANTHER" id="PTHR13932">
    <property type="entry name" value="COPROPORPHYRINIGEN III OXIDASE"/>
    <property type="match status" value="1"/>
</dbReference>
<reference evidence="6 7" key="1">
    <citation type="journal article" date="2010" name="Science">
        <title>Genomic analysis of organismal complexity in the multicellular green alga Volvox carteri.</title>
        <authorList>
            <person name="Prochnik S.E."/>
            <person name="Umen J."/>
            <person name="Nedelcu A.M."/>
            <person name="Hallmann A."/>
            <person name="Miller S.M."/>
            <person name="Nishii I."/>
            <person name="Ferris P."/>
            <person name="Kuo A."/>
            <person name="Mitros T."/>
            <person name="Fritz-Laylin L.K."/>
            <person name="Hellsten U."/>
            <person name="Chapman J."/>
            <person name="Simakov O."/>
            <person name="Rensing S.A."/>
            <person name="Terry A."/>
            <person name="Pangilinan J."/>
            <person name="Kapitonov V."/>
            <person name="Jurka J."/>
            <person name="Salamov A."/>
            <person name="Shapiro H."/>
            <person name="Schmutz J."/>
            <person name="Grimwood J."/>
            <person name="Lindquist E."/>
            <person name="Lucas S."/>
            <person name="Grigoriev I.V."/>
            <person name="Schmitt R."/>
            <person name="Kirk D."/>
            <person name="Rokhsar D.S."/>
        </authorList>
    </citation>
    <scope>NUCLEOTIDE SEQUENCE [LARGE SCALE GENOMIC DNA]</scope>
    <source>
        <strain evidence="7">f. Nagariensis / Eve</strain>
    </source>
</reference>
<evidence type="ECO:0000313" key="6">
    <source>
        <dbReference type="EMBL" id="EFJ52010.1"/>
    </source>
</evidence>
<dbReference type="OrthoDB" id="431409at2759"/>
<dbReference type="Gene3D" id="3.80.30.20">
    <property type="entry name" value="tm_1862 like domain"/>
    <property type="match status" value="1"/>
</dbReference>
<proteinExistence type="inferred from homology"/>
<dbReference type="InterPro" id="IPR010723">
    <property type="entry name" value="HemN_C"/>
</dbReference>
<dbReference type="InterPro" id="IPR034505">
    <property type="entry name" value="Coproporphyrinogen-III_oxidase"/>
</dbReference>
<dbReference type="InterPro" id="IPR006638">
    <property type="entry name" value="Elp3/MiaA/NifB-like_rSAM"/>
</dbReference>
<dbReference type="FunCoup" id="D8TK71">
    <property type="interactions" value="141"/>
</dbReference>
<dbReference type="GO" id="GO:0005737">
    <property type="term" value="C:cytoplasm"/>
    <property type="evidence" value="ECO:0007669"/>
    <property type="project" value="InterPro"/>
</dbReference>
<dbReference type="SMART" id="SM00729">
    <property type="entry name" value="Elp3"/>
    <property type="match status" value="1"/>
</dbReference>
<dbReference type="EMBL" id="GL378325">
    <property type="protein sequence ID" value="EFJ52010.1"/>
    <property type="molecule type" value="Genomic_DNA"/>
</dbReference>
<evidence type="ECO:0000313" key="7">
    <source>
        <dbReference type="Proteomes" id="UP000001058"/>
    </source>
</evidence>
<evidence type="ECO:0000256" key="4">
    <source>
        <dbReference type="ARBA" id="ARBA00045130"/>
    </source>
</evidence>
<keyword evidence="7" id="KW-1185">Reference proteome</keyword>
<gene>
    <name evidence="6" type="ORF">VOLCADRAFT_42214</name>
</gene>
<dbReference type="PROSITE" id="PS51918">
    <property type="entry name" value="RADICAL_SAM"/>
    <property type="match status" value="1"/>
</dbReference>
<dbReference type="NCBIfam" id="TIGR00539">
    <property type="entry name" value="hemN_rel"/>
    <property type="match status" value="1"/>
</dbReference>
<dbReference type="GO" id="GO:0006779">
    <property type="term" value="P:porphyrin-containing compound biosynthetic process"/>
    <property type="evidence" value="ECO:0007669"/>
    <property type="project" value="InterPro"/>
</dbReference>
<dbReference type="Pfam" id="PF06969">
    <property type="entry name" value="HemN_C"/>
    <property type="match status" value="1"/>
</dbReference>
<evidence type="ECO:0000256" key="2">
    <source>
        <dbReference type="ARBA" id="ARBA00014678"/>
    </source>
</evidence>
<feature type="non-terminal residue" evidence="6">
    <location>
        <position position="1"/>
    </location>
</feature>
<evidence type="ECO:0000259" key="5">
    <source>
        <dbReference type="PROSITE" id="PS51918"/>
    </source>
</evidence>
<dbReference type="InterPro" id="IPR023404">
    <property type="entry name" value="rSAM_horseshoe"/>
</dbReference>
<dbReference type="SFLD" id="SFLDG01065">
    <property type="entry name" value="anaerobic_coproporphyrinogen-I"/>
    <property type="match status" value="1"/>
</dbReference>
<accession>D8TK71</accession>
<sequence>SAYIHLPFCKRKCFYCDFPVEAVGRDVSAPSAWEVEARMRSYIDTVLREIGSTRRIGSGPLTTVFFGGGTPSLVPPPLLALLMESLDARFGVAANAEVSLEADPGTFDVERLRQYRQLGVTRLSVGVQAFQQELLEACGRGHDLADVVAAVDAVQAAGMPSWSLDLISGLPGLTAEAWRHSLQRAVAAAPDHVSVYDLQVEEGTPFSRWQRAGRLRLPPDDAAVEMYGEASELLRAAGYEHYEVSNYARRGHRCSHNQVYWRGLPYYAFGLGAASYLAGRRFSRPSRMREYVAWVESLAAGGGGEGSLPGGHLPAESQELLLDTLMLRLRTADGLDLVELRNRFGTQVMGTVLRALAPHERRGTVRALDGKDRACSLSAAALEAAAVTSAAPAPAVDLSGAVGFGGCGVPRVRLSDPAGFLLSNDIIS</sequence>
<dbReference type="Proteomes" id="UP000001058">
    <property type="component" value="Unassembled WGS sequence"/>
</dbReference>
<organism evidence="7">
    <name type="scientific">Volvox carteri f. nagariensis</name>
    <dbReference type="NCBI Taxonomy" id="3068"/>
    <lineage>
        <taxon>Eukaryota</taxon>
        <taxon>Viridiplantae</taxon>
        <taxon>Chlorophyta</taxon>
        <taxon>core chlorophytes</taxon>
        <taxon>Chlorophyceae</taxon>
        <taxon>CS clade</taxon>
        <taxon>Chlamydomonadales</taxon>
        <taxon>Volvocaceae</taxon>
        <taxon>Volvox</taxon>
    </lineage>
</organism>
<dbReference type="Pfam" id="PF04055">
    <property type="entry name" value="Radical_SAM"/>
    <property type="match status" value="1"/>
</dbReference>
<dbReference type="InterPro" id="IPR058240">
    <property type="entry name" value="rSAM_sf"/>
</dbReference>
<evidence type="ECO:0000256" key="3">
    <source>
        <dbReference type="ARBA" id="ARBA00033094"/>
    </source>
</evidence>
<name>D8TK71_VOLCA</name>
<protein>
    <recommendedName>
        <fullName evidence="2">Radical S-adenosyl methionine domain-containing protein 1, mitochondrial</fullName>
    </recommendedName>
    <alternativeName>
        <fullName evidence="3">Putative heme chaperone</fullName>
    </alternativeName>
</protein>
<dbReference type="SUPFAM" id="SSF102114">
    <property type="entry name" value="Radical SAM enzymes"/>
    <property type="match status" value="1"/>
</dbReference>
<dbReference type="SFLD" id="SFLDF00562">
    <property type="entry name" value="HemN-like__clustered_with_heat"/>
    <property type="match status" value="1"/>
</dbReference>